<dbReference type="InterPro" id="IPR036322">
    <property type="entry name" value="WD40_repeat_dom_sf"/>
</dbReference>
<dbReference type="InterPro" id="IPR036249">
    <property type="entry name" value="Thioredoxin-like_sf"/>
</dbReference>
<name>A0A381RZA4_9ZZZZ</name>
<proteinExistence type="predicted"/>
<dbReference type="InterPro" id="IPR013211">
    <property type="entry name" value="LVIVD"/>
</dbReference>
<dbReference type="Pfam" id="PF08309">
    <property type="entry name" value="LVIVD"/>
    <property type="match status" value="3"/>
</dbReference>
<protein>
    <submittedName>
        <fullName evidence="1">Uncharacterized protein</fullName>
    </submittedName>
</protein>
<organism evidence="1">
    <name type="scientific">marine metagenome</name>
    <dbReference type="NCBI Taxonomy" id="408172"/>
    <lineage>
        <taxon>unclassified sequences</taxon>
        <taxon>metagenomes</taxon>
        <taxon>ecological metagenomes</taxon>
    </lineage>
</organism>
<gene>
    <name evidence="1" type="ORF">METZ01_LOCUS49348</name>
</gene>
<dbReference type="SUPFAM" id="SSF52833">
    <property type="entry name" value="Thioredoxin-like"/>
    <property type="match status" value="1"/>
</dbReference>
<evidence type="ECO:0000313" key="1">
    <source>
        <dbReference type="EMBL" id="SUZ96494.1"/>
    </source>
</evidence>
<accession>A0A381RZA4</accession>
<dbReference type="InterPro" id="IPR013783">
    <property type="entry name" value="Ig-like_fold"/>
</dbReference>
<dbReference type="AlphaFoldDB" id="A0A381RZA4"/>
<dbReference type="Gene3D" id="3.40.30.10">
    <property type="entry name" value="Glutaredoxin"/>
    <property type="match status" value="1"/>
</dbReference>
<reference evidence="1" key="1">
    <citation type="submission" date="2018-05" db="EMBL/GenBank/DDBJ databases">
        <authorList>
            <person name="Lanie J.A."/>
            <person name="Ng W.-L."/>
            <person name="Kazmierczak K.M."/>
            <person name="Andrzejewski T.M."/>
            <person name="Davidsen T.M."/>
            <person name="Wayne K.J."/>
            <person name="Tettelin H."/>
            <person name="Glass J.I."/>
            <person name="Rusch D."/>
            <person name="Podicherti R."/>
            <person name="Tsui H.-C.T."/>
            <person name="Winkler M.E."/>
        </authorList>
    </citation>
    <scope>NUCLEOTIDE SEQUENCE</scope>
</reference>
<dbReference type="SUPFAM" id="SSF50978">
    <property type="entry name" value="WD40 repeat-like"/>
    <property type="match status" value="1"/>
</dbReference>
<dbReference type="EMBL" id="UINC01002421">
    <property type="protein sequence ID" value="SUZ96494.1"/>
    <property type="molecule type" value="Genomic_DNA"/>
</dbReference>
<dbReference type="Gene3D" id="2.60.40.10">
    <property type="entry name" value="Immunoglobulins"/>
    <property type="match status" value="1"/>
</dbReference>
<sequence length="461" mass="50251">MQKYLFLFIPVFCMAKNLTLESRINPPARELMDVEIVGNILIIPGNLEGYDFYDISAPDSPQHITNFEVPMNNRALPGFWVCVMDSFAYFTSRSKGPGSAILDISDPSNPVYLGALLWEGNADPSFEGLDARDSVLAIAAHDDGVGLFHLNDPANPDFAIQIPTMNAWDIVIDSTTLIVGDGEYGIKFYDISNLTDPVLISEYLTVGAVKDLELNGSLLYIAEGSAGVELVDISDRENPILLDRFDTSGLANKIARMNGSYLAVSDWEDVKILEWNETELELVGYKMTGKRTMAIAAKDSVIYSAEWQHLQTFTFGEIDNADIDISSWDIAFPVLEVGGSDTFELLIENNGQFPLGISAPYLNHNDFQALNFPDYIDAGGSAITQIIYTRSNQNASGVIQISSNDPDEGEIELQLVGNYEGGIVGVEAPDFTLPVVANGSGSFTLSDYAGKIVVIAFFAPG</sequence>